<dbReference type="InterPro" id="IPR013517">
    <property type="entry name" value="FG-GAP"/>
</dbReference>
<protein>
    <submittedName>
        <fullName evidence="3">VCBS repeat-containing protein</fullName>
    </submittedName>
</protein>
<proteinExistence type="predicted"/>
<gene>
    <name evidence="3" type="ORF">ENJ10_07480</name>
</gene>
<dbReference type="AlphaFoldDB" id="A0A7V1LZK4"/>
<name>A0A7V1LZK4_CALAY</name>
<dbReference type="Proteomes" id="UP000886005">
    <property type="component" value="Unassembled WGS sequence"/>
</dbReference>
<dbReference type="InterPro" id="IPR028994">
    <property type="entry name" value="Integrin_alpha_N"/>
</dbReference>
<dbReference type="PANTHER" id="PTHR44103:SF1">
    <property type="entry name" value="PROPROTEIN CONVERTASE P"/>
    <property type="match status" value="1"/>
</dbReference>
<organism evidence="3">
    <name type="scientific">Caldithrix abyssi</name>
    <dbReference type="NCBI Taxonomy" id="187145"/>
    <lineage>
        <taxon>Bacteria</taxon>
        <taxon>Pseudomonadati</taxon>
        <taxon>Calditrichota</taxon>
        <taxon>Calditrichia</taxon>
        <taxon>Calditrichales</taxon>
        <taxon>Calditrichaceae</taxon>
        <taxon>Caldithrix</taxon>
    </lineage>
</organism>
<evidence type="ECO:0000256" key="2">
    <source>
        <dbReference type="SAM" id="SignalP"/>
    </source>
</evidence>
<evidence type="ECO:0000256" key="1">
    <source>
        <dbReference type="ARBA" id="ARBA00022729"/>
    </source>
</evidence>
<dbReference type="InterPro" id="IPR013783">
    <property type="entry name" value="Ig-like_fold"/>
</dbReference>
<sequence>MMSPIKWILVTLTVAGLSHAQTFSTKTLISDTLVLAKRITVIDLDADGDMDIVATANDTSATPGRLVWFENDGSQQFTEHLVSNSVLGARSVYVADLNEDGFPDILAGGDGRQALSWFASDGTPADGGWTQNTLGAADSTIYSIHVTDFDGDQRPEVISSYYNITNDLGGDKIRWFKNNGSGSFTENSLITNYEAAASVWSGDINGDAEEDIISVAAGNADLNNTERDLSWWANDGSESFTQNTISPISNGPWFVIATDLDKDNDLDILLALWGADNIAWYENNGSGSFAAEANLVTSFRNARNVFAADIDADGDIDLAGAADDDNTIAWFQNDGTQNFSQINISTTFTYAYFALPQDLDGDGDIDIIATAQNANELSWWVNSLAEKQWIPASSTATYSYNGGKADITFSTKDISDSTSVLFNHGAVPDRSAVDPAINHVAANGFYTIVTAAGTYNATIDFTYAGISEWSAINNEADLRICVWNETTSQWEIAGTGSQTIDALNDVITVSGLSKELARFSRFTLGSVSTDNALPVELAAFTLTSSASGIELFWSTESERDNLGFEVWRKSAVEQDFVKISDYNDNGDLAGLGTSSYGQEYYLMDTDVETGRRYSYQLRSRDYDGSLNVYPAKDIVYTGNTPVVTVSGLIPQTPELSQNFPNPFNGITRIDFAVPVEEAGQNVSLAVYDIRG</sequence>
<keyword evidence="1 2" id="KW-0732">Signal</keyword>
<feature type="signal peptide" evidence="2">
    <location>
        <begin position="1"/>
        <end position="20"/>
    </location>
</feature>
<evidence type="ECO:0000313" key="3">
    <source>
        <dbReference type="EMBL" id="HED10514.1"/>
    </source>
</evidence>
<dbReference type="EMBL" id="DRLD01000205">
    <property type="protein sequence ID" value="HED10514.1"/>
    <property type="molecule type" value="Genomic_DNA"/>
</dbReference>
<dbReference type="SUPFAM" id="SSF69318">
    <property type="entry name" value="Integrin alpha N-terminal domain"/>
    <property type="match status" value="1"/>
</dbReference>
<dbReference type="PANTHER" id="PTHR44103">
    <property type="entry name" value="PROPROTEIN CONVERTASE P"/>
    <property type="match status" value="1"/>
</dbReference>
<comment type="caution">
    <text evidence="3">The sequence shown here is derived from an EMBL/GenBank/DDBJ whole genome shotgun (WGS) entry which is preliminary data.</text>
</comment>
<accession>A0A7V1LZK4</accession>
<feature type="non-terminal residue" evidence="3">
    <location>
        <position position="691"/>
    </location>
</feature>
<feature type="chain" id="PRO_5031199490" evidence="2">
    <location>
        <begin position="21"/>
        <end position="691"/>
    </location>
</feature>
<dbReference type="Gene3D" id="2.60.40.10">
    <property type="entry name" value="Immunoglobulins"/>
    <property type="match status" value="1"/>
</dbReference>
<dbReference type="Pfam" id="PF13517">
    <property type="entry name" value="FG-GAP_3"/>
    <property type="match status" value="2"/>
</dbReference>
<dbReference type="Gene3D" id="2.130.10.130">
    <property type="entry name" value="Integrin alpha, N-terminal"/>
    <property type="match status" value="2"/>
</dbReference>
<reference evidence="3" key="1">
    <citation type="journal article" date="2020" name="mSystems">
        <title>Genome- and Community-Level Interaction Insights into Carbon Utilization and Element Cycling Functions of Hydrothermarchaeota in Hydrothermal Sediment.</title>
        <authorList>
            <person name="Zhou Z."/>
            <person name="Liu Y."/>
            <person name="Xu W."/>
            <person name="Pan J."/>
            <person name="Luo Z.H."/>
            <person name="Li M."/>
        </authorList>
    </citation>
    <scope>NUCLEOTIDE SEQUENCE [LARGE SCALE GENOMIC DNA]</scope>
    <source>
        <strain evidence="3">HyVt-456</strain>
    </source>
</reference>